<keyword evidence="1" id="KW-0472">Membrane</keyword>
<proteinExistence type="predicted"/>
<gene>
    <name evidence="2" type="ORF">ASZ90_007769</name>
</gene>
<dbReference type="EMBL" id="LNQE01000965">
    <property type="protein sequence ID" value="KUG22452.1"/>
    <property type="molecule type" value="Genomic_DNA"/>
</dbReference>
<keyword evidence="1" id="KW-1133">Transmembrane helix</keyword>
<organism evidence="2">
    <name type="scientific">hydrocarbon metagenome</name>
    <dbReference type="NCBI Taxonomy" id="938273"/>
    <lineage>
        <taxon>unclassified sequences</taxon>
        <taxon>metagenomes</taxon>
        <taxon>ecological metagenomes</taxon>
    </lineage>
</organism>
<reference evidence="2" key="1">
    <citation type="journal article" date="2015" name="Proc. Natl. Acad. Sci. U.S.A.">
        <title>Networks of energetic and metabolic interactions define dynamics in microbial communities.</title>
        <authorList>
            <person name="Embree M."/>
            <person name="Liu J.K."/>
            <person name="Al-Bassam M.M."/>
            <person name="Zengler K."/>
        </authorList>
    </citation>
    <scope>NUCLEOTIDE SEQUENCE</scope>
</reference>
<sequence length="183" mass="20879">MMKKFNIKGFNINVDPKYFWSIVIYGGIIFLVALVGIFPLYKYNSSLIERNKEIKNQIDEQKELGPVYSNLLKNVDDKKIRVFPSPEKTTIPRTEAGKFQDDFRAIAGKAGLTILSFTPDINTLAGASTSFLHNVVLKGEFVNLRKLLIGLGSVPYLDKIEEINIQQQPYSMEFRMKIWIAVK</sequence>
<dbReference type="AlphaFoldDB" id="A0A0W8FNU2"/>
<evidence type="ECO:0000256" key="1">
    <source>
        <dbReference type="SAM" id="Phobius"/>
    </source>
</evidence>
<feature type="transmembrane region" description="Helical" evidence="1">
    <location>
        <begin position="18"/>
        <end position="41"/>
    </location>
</feature>
<comment type="caution">
    <text evidence="2">The sequence shown here is derived from an EMBL/GenBank/DDBJ whole genome shotgun (WGS) entry which is preliminary data.</text>
</comment>
<protein>
    <submittedName>
        <fullName evidence="2">Uncharacterized protein</fullName>
    </submittedName>
</protein>
<accession>A0A0W8FNU2</accession>
<name>A0A0W8FNU2_9ZZZZ</name>
<evidence type="ECO:0000313" key="2">
    <source>
        <dbReference type="EMBL" id="KUG22452.1"/>
    </source>
</evidence>
<keyword evidence="1" id="KW-0812">Transmembrane</keyword>